<evidence type="ECO:0000256" key="6">
    <source>
        <dbReference type="ARBA" id="ARBA00022918"/>
    </source>
</evidence>
<dbReference type="GO" id="GO:0016787">
    <property type="term" value="F:hydrolase activity"/>
    <property type="evidence" value="ECO:0007669"/>
    <property type="project" value="UniProtKB-KW"/>
</dbReference>
<reference evidence="8 9" key="1">
    <citation type="journal article" date="2021" name="Elife">
        <title>Chloroplast acquisition without the gene transfer in kleptoplastic sea slugs, Plakobranchus ocellatus.</title>
        <authorList>
            <person name="Maeda T."/>
            <person name="Takahashi S."/>
            <person name="Yoshida T."/>
            <person name="Shimamura S."/>
            <person name="Takaki Y."/>
            <person name="Nagai Y."/>
            <person name="Toyoda A."/>
            <person name="Suzuki Y."/>
            <person name="Arimoto A."/>
            <person name="Ishii H."/>
            <person name="Satoh N."/>
            <person name="Nishiyama T."/>
            <person name="Hasebe M."/>
            <person name="Maruyama T."/>
            <person name="Minagawa J."/>
            <person name="Obokata J."/>
            <person name="Shigenobu S."/>
        </authorList>
    </citation>
    <scope>NUCLEOTIDE SEQUENCE [LARGE SCALE GENOMIC DNA]</scope>
</reference>
<name>A0AAV4D036_9GAST</name>
<dbReference type="AlphaFoldDB" id="A0AAV4D036"/>
<keyword evidence="4" id="KW-0255">Endonuclease</keyword>
<dbReference type="InterPro" id="IPR050951">
    <property type="entry name" value="Retrovirus_Pol_polyprotein"/>
</dbReference>
<gene>
    <name evidence="8" type="ORF">PoB_006393400</name>
</gene>
<keyword evidence="6" id="KW-0695">RNA-directed DNA polymerase</keyword>
<dbReference type="PANTHER" id="PTHR37984">
    <property type="entry name" value="PROTEIN CBG26694"/>
    <property type="match status" value="1"/>
</dbReference>
<evidence type="ECO:0000256" key="1">
    <source>
        <dbReference type="ARBA" id="ARBA00022679"/>
    </source>
</evidence>
<dbReference type="PANTHER" id="PTHR37984:SF8">
    <property type="entry name" value="CCHC-TYPE DOMAIN-CONTAINING PROTEIN"/>
    <property type="match status" value="1"/>
</dbReference>
<evidence type="ECO:0000256" key="5">
    <source>
        <dbReference type="ARBA" id="ARBA00022801"/>
    </source>
</evidence>
<dbReference type="CDD" id="cd09274">
    <property type="entry name" value="RNase_HI_RT_Ty3"/>
    <property type="match status" value="1"/>
</dbReference>
<evidence type="ECO:0000313" key="8">
    <source>
        <dbReference type="EMBL" id="GFO37429.1"/>
    </source>
</evidence>
<dbReference type="Proteomes" id="UP000735302">
    <property type="component" value="Unassembled WGS sequence"/>
</dbReference>
<keyword evidence="5" id="KW-0378">Hydrolase</keyword>
<organism evidence="8 9">
    <name type="scientific">Plakobranchus ocellatus</name>
    <dbReference type="NCBI Taxonomy" id="259542"/>
    <lineage>
        <taxon>Eukaryota</taxon>
        <taxon>Metazoa</taxon>
        <taxon>Spiralia</taxon>
        <taxon>Lophotrochozoa</taxon>
        <taxon>Mollusca</taxon>
        <taxon>Gastropoda</taxon>
        <taxon>Heterobranchia</taxon>
        <taxon>Euthyneura</taxon>
        <taxon>Panpulmonata</taxon>
        <taxon>Sacoglossa</taxon>
        <taxon>Placobranchoidea</taxon>
        <taxon>Plakobranchidae</taxon>
        <taxon>Plakobranchus</taxon>
    </lineage>
</organism>
<dbReference type="GO" id="GO:0004519">
    <property type="term" value="F:endonuclease activity"/>
    <property type="evidence" value="ECO:0007669"/>
    <property type="project" value="UniProtKB-KW"/>
</dbReference>
<dbReference type="Pfam" id="PF17917">
    <property type="entry name" value="RT_RNaseH"/>
    <property type="match status" value="1"/>
</dbReference>
<proteinExistence type="predicted"/>
<evidence type="ECO:0000256" key="4">
    <source>
        <dbReference type="ARBA" id="ARBA00022759"/>
    </source>
</evidence>
<evidence type="ECO:0000259" key="7">
    <source>
        <dbReference type="Pfam" id="PF17917"/>
    </source>
</evidence>
<evidence type="ECO:0000256" key="2">
    <source>
        <dbReference type="ARBA" id="ARBA00022695"/>
    </source>
</evidence>
<dbReference type="EMBL" id="BLXT01007237">
    <property type="protein sequence ID" value="GFO37429.1"/>
    <property type="molecule type" value="Genomic_DNA"/>
</dbReference>
<keyword evidence="1" id="KW-0808">Transferase</keyword>
<comment type="caution">
    <text evidence="8">The sequence shown here is derived from an EMBL/GenBank/DDBJ whole genome shotgun (WGS) entry which is preliminary data.</text>
</comment>
<keyword evidence="2" id="KW-0548">Nucleotidyltransferase</keyword>
<dbReference type="InterPro" id="IPR041373">
    <property type="entry name" value="RT_RNaseH"/>
</dbReference>
<sequence length="131" mass="14999">MLRIFGVTKSVSIECDSCKDGPGAVLLQEEQSVACASRSLTAAEQHYAEIKRETLTIVFALERFHHFVYGRKALVRRYHKPTVAIVKRPFNKYPARIQRFLLRMQPYDLEVSEKKELIIADTLSRGTEVTS</sequence>
<dbReference type="SUPFAM" id="SSF56672">
    <property type="entry name" value="DNA/RNA polymerases"/>
    <property type="match status" value="1"/>
</dbReference>
<accession>A0AAV4D036</accession>
<evidence type="ECO:0000313" key="9">
    <source>
        <dbReference type="Proteomes" id="UP000735302"/>
    </source>
</evidence>
<protein>
    <submittedName>
        <fullName evidence="8">Retrovirus-related pol polyprotein from transposon 17.6</fullName>
    </submittedName>
</protein>
<keyword evidence="9" id="KW-1185">Reference proteome</keyword>
<keyword evidence="3" id="KW-0540">Nuclease</keyword>
<feature type="domain" description="Reverse transcriptase RNase H-like" evidence="7">
    <location>
        <begin position="8"/>
        <end position="107"/>
    </location>
</feature>
<dbReference type="InterPro" id="IPR043502">
    <property type="entry name" value="DNA/RNA_pol_sf"/>
</dbReference>
<evidence type="ECO:0000256" key="3">
    <source>
        <dbReference type="ARBA" id="ARBA00022722"/>
    </source>
</evidence>
<dbReference type="GO" id="GO:0003964">
    <property type="term" value="F:RNA-directed DNA polymerase activity"/>
    <property type="evidence" value="ECO:0007669"/>
    <property type="project" value="UniProtKB-KW"/>
</dbReference>